<dbReference type="Proteomes" id="UP001157947">
    <property type="component" value="Unassembled WGS sequence"/>
</dbReference>
<evidence type="ECO:0000313" key="2">
    <source>
        <dbReference type="Proteomes" id="UP001157947"/>
    </source>
</evidence>
<name>A0AA45WPN4_9AQUI</name>
<dbReference type="RefSeq" id="WP_265134883.1">
    <property type="nucleotide sequence ID" value="NZ_FXTX01000024.1"/>
</dbReference>
<dbReference type="EMBL" id="FXTX01000024">
    <property type="protein sequence ID" value="SMP21657.1"/>
    <property type="molecule type" value="Genomic_DNA"/>
</dbReference>
<sequence length="178" mass="21018">MKKILILIIFIFTTSCSIKLFEDKKNITLYNIDVHIEKLNNKKDTTIENISSVEGLNSSKILYKEGINYGYFQNSKWICSVPCMFKNAIIENFSYIRENSNNNLDLMIFNFEPHFNNNENYVYLKIKAKLKKDNNLIGEKIFEYKLNLDKITTEEVIIKLNKSVELFLIDLDNWLSTY</sequence>
<keyword evidence="2" id="KW-1185">Reference proteome</keyword>
<reference evidence="1" key="1">
    <citation type="submission" date="2017-05" db="EMBL/GenBank/DDBJ databases">
        <authorList>
            <person name="Varghese N."/>
            <person name="Submissions S."/>
        </authorList>
    </citation>
    <scope>NUCLEOTIDE SEQUENCE</scope>
    <source>
        <strain evidence="1">DSM 18763</strain>
    </source>
</reference>
<gene>
    <name evidence="1" type="ORF">SAMN06264868_1241</name>
</gene>
<organism evidence="1 2">
    <name type="scientific">Venenivibrio stagnispumantis</name>
    <dbReference type="NCBI Taxonomy" id="407998"/>
    <lineage>
        <taxon>Bacteria</taxon>
        <taxon>Pseudomonadati</taxon>
        <taxon>Aquificota</taxon>
        <taxon>Aquificia</taxon>
        <taxon>Aquificales</taxon>
        <taxon>Hydrogenothermaceae</taxon>
        <taxon>Venenivibrio</taxon>
    </lineage>
</organism>
<comment type="caution">
    <text evidence="1">The sequence shown here is derived from an EMBL/GenBank/DDBJ whole genome shotgun (WGS) entry which is preliminary data.</text>
</comment>
<dbReference type="PROSITE" id="PS51257">
    <property type="entry name" value="PROKAR_LIPOPROTEIN"/>
    <property type="match status" value="1"/>
</dbReference>
<accession>A0AA45WPN4</accession>
<dbReference type="AlphaFoldDB" id="A0AA45WPN4"/>
<dbReference type="SUPFAM" id="SSF159594">
    <property type="entry name" value="XCC0632-like"/>
    <property type="match status" value="1"/>
</dbReference>
<protein>
    <submittedName>
        <fullName evidence="1">Cholesterol transport system auxiliary component</fullName>
    </submittedName>
</protein>
<evidence type="ECO:0000313" key="1">
    <source>
        <dbReference type="EMBL" id="SMP21657.1"/>
    </source>
</evidence>
<proteinExistence type="predicted"/>